<sequence length="104" mass="10993">MARIIARQADGTALVAIGSTGVIVPPGGRIPADPSLATIVLVDSALAHPVWEMVDEPVPEGTLPPEIVAAMRAFADEQSRMDGPFMRALIRRHAEEAEKRANGA</sequence>
<accession>A0ABV3GLQ9</accession>
<comment type="caution">
    <text evidence="1">The sequence shown here is derived from an EMBL/GenBank/DDBJ whole genome shotgun (WGS) entry which is preliminary data.</text>
</comment>
<dbReference type="EMBL" id="JBFALK010000017">
    <property type="protein sequence ID" value="MEV0972580.1"/>
    <property type="molecule type" value="Genomic_DNA"/>
</dbReference>
<name>A0ABV3GLQ9_MICGL</name>
<dbReference type="RefSeq" id="WP_061257847.1">
    <property type="nucleotide sequence ID" value="NZ_JBFALK010000017.1"/>
</dbReference>
<dbReference type="Proteomes" id="UP001551675">
    <property type="component" value="Unassembled WGS sequence"/>
</dbReference>
<keyword evidence="2" id="KW-1185">Reference proteome</keyword>
<organism evidence="1 2">
    <name type="scientific">Microtetraspora glauca</name>
    <dbReference type="NCBI Taxonomy" id="1996"/>
    <lineage>
        <taxon>Bacteria</taxon>
        <taxon>Bacillati</taxon>
        <taxon>Actinomycetota</taxon>
        <taxon>Actinomycetes</taxon>
        <taxon>Streptosporangiales</taxon>
        <taxon>Streptosporangiaceae</taxon>
        <taxon>Microtetraspora</taxon>
    </lineage>
</organism>
<evidence type="ECO:0000313" key="2">
    <source>
        <dbReference type="Proteomes" id="UP001551675"/>
    </source>
</evidence>
<gene>
    <name evidence="1" type="ORF">AB0I59_28590</name>
</gene>
<reference evidence="1 2" key="1">
    <citation type="submission" date="2024-06" db="EMBL/GenBank/DDBJ databases">
        <title>The Natural Products Discovery Center: Release of the First 8490 Sequenced Strains for Exploring Actinobacteria Biosynthetic Diversity.</title>
        <authorList>
            <person name="Kalkreuter E."/>
            <person name="Kautsar S.A."/>
            <person name="Yang D."/>
            <person name="Bader C.D."/>
            <person name="Teijaro C.N."/>
            <person name="Fluegel L."/>
            <person name="Davis C.M."/>
            <person name="Simpson J.R."/>
            <person name="Lauterbach L."/>
            <person name="Steele A.D."/>
            <person name="Gui C."/>
            <person name="Meng S."/>
            <person name="Li G."/>
            <person name="Viehrig K."/>
            <person name="Ye F."/>
            <person name="Su P."/>
            <person name="Kiefer A.F."/>
            <person name="Nichols A."/>
            <person name="Cepeda A.J."/>
            <person name="Yan W."/>
            <person name="Fan B."/>
            <person name="Jiang Y."/>
            <person name="Adhikari A."/>
            <person name="Zheng C.-J."/>
            <person name="Schuster L."/>
            <person name="Cowan T.M."/>
            <person name="Smanski M.J."/>
            <person name="Chevrette M.G."/>
            <person name="De Carvalho L.P.S."/>
            <person name="Shen B."/>
        </authorList>
    </citation>
    <scope>NUCLEOTIDE SEQUENCE [LARGE SCALE GENOMIC DNA]</scope>
    <source>
        <strain evidence="1 2">NPDC050100</strain>
    </source>
</reference>
<evidence type="ECO:0000313" key="1">
    <source>
        <dbReference type="EMBL" id="MEV0972580.1"/>
    </source>
</evidence>
<proteinExistence type="predicted"/>
<protein>
    <submittedName>
        <fullName evidence="1">Uncharacterized protein</fullName>
    </submittedName>
</protein>